<dbReference type="AlphaFoldDB" id="A0A059A537"/>
<protein>
    <recommendedName>
        <fullName evidence="3">NTF2 domain-containing protein</fullName>
    </recommendedName>
</protein>
<dbReference type="InterPro" id="IPR035979">
    <property type="entry name" value="RBD_domain_sf"/>
</dbReference>
<accession>A0A059A537</accession>
<dbReference type="PANTHER" id="PTHR10693:SF20">
    <property type="entry name" value="AT27578P"/>
    <property type="match status" value="1"/>
</dbReference>
<dbReference type="Pfam" id="PF02136">
    <property type="entry name" value="NTF2"/>
    <property type="match status" value="1"/>
</dbReference>
<dbReference type="GO" id="GO:0005737">
    <property type="term" value="C:cytoplasm"/>
    <property type="evidence" value="ECO:0007669"/>
    <property type="project" value="UniProtKB-ARBA"/>
</dbReference>
<dbReference type="FunFam" id="3.10.450.50:FF:000003">
    <property type="entry name" value="Nuclear transport factor 2 family protein"/>
    <property type="match status" value="1"/>
</dbReference>
<sequence>MAVQQAPAGAPPPSADVVGNAFVHQYYHILHQSPEHVHRFYQDSSKLGRPEENGVMAITSTMKAIDEKIQSLDYRGFTAEIITVDAQDSYKGGVTVLVTGYLTGRDQTKRKFTQSFFLAPQDKGYFVLNDIFRYVEEPSHQQPNHGSVNGMEAPQTIEQESTPPLENNIPHQVAADSEEVGQEEVYNPSENGDGSVVEEEAPVPEVVNETPADSHTVAESHAKNEDVPKKSYAYILGVMKEGAVNVPSSSPLPKPVPKSQEPQMTAPPPPAPILETQVSSLKATENGNVQEVESDGHSIYLKGLPMNASYPQIENEFKKFGAIKAGGVQIRSQKVGVLLWVRGI</sequence>
<evidence type="ECO:0000256" key="1">
    <source>
        <dbReference type="ARBA" id="ARBA00022884"/>
    </source>
</evidence>
<dbReference type="Gramene" id="KCW48430">
    <property type="protein sequence ID" value="KCW48430"/>
    <property type="gene ID" value="EUGRSUZ_K02132"/>
</dbReference>
<name>A0A059A537_EUCGR</name>
<feature type="region of interest" description="Disordered" evidence="2">
    <location>
        <begin position="246"/>
        <end position="269"/>
    </location>
</feature>
<reference evidence="4" key="1">
    <citation type="submission" date="2013-07" db="EMBL/GenBank/DDBJ databases">
        <title>The genome of Eucalyptus grandis.</title>
        <authorList>
            <person name="Schmutz J."/>
            <person name="Hayes R."/>
            <person name="Myburg A."/>
            <person name="Tuskan G."/>
            <person name="Grattapaglia D."/>
            <person name="Rokhsar D.S."/>
        </authorList>
    </citation>
    <scope>NUCLEOTIDE SEQUENCE</scope>
    <source>
        <tissue evidence="4">Leaf extractions</tissue>
    </source>
</reference>
<dbReference type="InterPro" id="IPR032710">
    <property type="entry name" value="NTF2-like_dom_sf"/>
</dbReference>
<evidence type="ECO:0000259" key="3">
    <source>
        <dbReference type="PROSITE" id="PS50177"/>
    </source>
</evidence>
<dbReference type="SUPFAM" id="SSF54427">
    <property type="entry name" value="NTF2-like"/>
    <property type="match status" value="1"/>
</dbReference>
<dbReference type="EMBL" id="KK198763">
    <property type="protein sequence ID" value="KCW48430.1"/>
    <property type="molecule type" value="Genomic_DNA"/>
</dbReference>
<gene>
    <name evidence="4" type="ORF">EUGRSUZ_K02132</name>
</gene>
<evidence type="ECO:0000256" key="2">
    <source>
        <dbReference type="SAM" id="MobiDB-lite"/>
    </source>
</evidence>
<keyword evidence="1" id="KW-0694">RNA-binding</keyword>
<dbReference type="PROSITE" id="PS50177">
    <property type="entry name" value="NTF2_DOMAIN"/>
    <property type="match status" value="1"/>
</dbReference>
<dbReference type="Gene3D" id="3.10.450.50">
    <property type="match status" value="1"/>
</dbReference>
<dbReference type="InterPro" id="IPR018222">
    <property type="entry name" value="Nuclear_transport_factor_2_euk"/>
</dbReference>
<dbReference type="PANTHER" id="PTHR10693">
    <property type="entry name" value="RAS GTPASE-ACTIVATING PROTEIN-BINDING PROTEIN"/>
    <property type="match status" value="1"/>
</dbReference>
<proteinExistence type="predicted"/>
<dbReference type="CDD" id="cd00780">
    <property type="entry name" value="NTF2"/>
    <property type="match status" value="1"/>
</dbReference>
<feature type="domain" description="NTF2" evidence="3">
    <location>
        <begin position="18"/>
        <end position="134"/>
    </location>
</feature>
<feature type="region of interest" description="Disordered" evidence="2">
    <location>
        <begin position="176"/>
        <end position="196"/>
    </location>
</feature>
<dbReference type="InterPro" id="IPR039539">
    <property type="entry name" value="Ras_GTPase_bind_prot"/>
</dbReference>
<organism evidence="4">
    <name type="scientific">Eucalyptus grandis</name>
    <name type="common">Flooded gum</name>
    <dbReference type="NCBI Taxonomy" id="71139"/>
    <lineage>
        <taxon>Eukaryota</taxon>
        <taxon>Viridiplantae</taxon>
        <taxon>Streptophyta</taxon>
        <taxon>Embryophyta</taxon>
        <taxon>Tracheophyta</taxon>
        <taxon>Spermatophyta</taxon>
        <taxon>Magnoliopsida</taxon>
        <taxon>eudicotyledons</taxon>
        <taxon>Gunneridae</taxon>
        <taxon>Pentapetalae</taxon>
        <taxon>rosids</taxon>
        <taxon>malvids</taxon>
        <taxon>Myrtales</taxon>
        <taxon>Myrtaceae</taxon>
        <taxon>Myrtoideae</taxon>
        <taxon>Eucalypteae</taxon>
        <taxon>Eucalyptus</taxon>
    </lineage>
</organism>
<evidence type="ECO:0000313" key="4">
    <source>
        <dbReference type="EMBL" id="KCW48430.1"/>
    </source>
</evidence>
<dbReference type="InterPro" id="IPR002075">
    <property type="entry name" value="NTF2_dom"/>
</dbReference>
<dbReference type="GO" id="GO:0003723">
    <property type="term" value="F:RNA binding"/>
    <property type="evidence" value="ECO:0007669"/>
    <property type="project" value="UniProtKB-KW"/>
</dbReference>
<dbReference type="SUPFAM" id="SSF54928">
    <property type="entry name" value="RNA-binding domain, RBD"/>
    <property type="match status" value="1"/>
</dbReference>